<comment type="caution">
    <text evidence="1">The sequence shown here is derived from an EMBL/GenBank/DDBJ whole genome shotgun (WGS) entry which is preliminary data.</text>
</comment>
<evidence type="ECO:0000313" key="2">
    <source>
        <dbReference type="Proteomes" id="UP000029453"/>
    </source>
</evidence>
<dbReference type="Proteomes" id="UP000029453">
    <property type="component" value="Unassembled WGS sequence"/>
</dbReference>
<reference evidence="1 2" key="1">
    <citation type="submission" date="2012-10" db="EMBL/GenBank/DDBJ databases">
        <title>Draft Genome Sequence of Paenibacillus popilliae ATCC 14706T.</title>
        <authorList>
            <person name="Iiyama K."/>
            <person name="Mori K."/>
            <person name="Mon H."/>
            <person name="Chieda Y."/>
            <person name="Lee J.M."/>
            <person name="Kusakabe T."/>
            <person name="Tashiro K."/>
            <person name="Asano S."/>
            <person name="Yasunaga-Aoki C."/>
            <person name="Shimizu S."/>
        </authorList>
    </citation>
    <scope>NUCLEOTIDE SEQUENCE [LARGE SCALE GENOMIC DNA]</scope>
    <source>
        <strain evidence="1 2">ATCC 14706</strain>
    </source>
</reference>
<proteinExistence type="predicted"/>
<sequence>MEPTQTHKNKSNCWVQQNNNDLKYLVLILHKYTHPPIGNKSAWSLGGSLAKDIAVGICT</sequence>
<keyword evidence="2" id="KW-1185">Reference proteome</keyword>
<organism evidence="1 2">
    <name type="scientific">Paenibacillus popilliae ATCC 14706</name>
    <dbReference type="NCBI Taxonomy" id="1212764"/>
    <lineage>
        <taxon>Bacteria</taxon>
        <taxon>Bacillati</taxon>
        <taxon>Bacillota</taxon>
        <taxon>Bacilli</taxon>
        <taxon>Bacillales</taxon>
        <taxon>Paenibacillaceae</taxon>
        <taxon>Paenibacillus</taxon>
    </lineage>
</organism>
<evidence type="ECO:0000313" key="1">
    <source>
        <dbReference type="EMBL" id="GAC41704.1"/>
    </source>
</evidence>
<name>M9LZI5_PAEPP</name>
<protein>
    <submittedName>
        <fullName evidence="1">Type I polyketide synthase/non-ribosomal peptide synthetase</fullName>
    </submittedName>
</protein>
<accession>M9LZI5</accession>
<dbReference type="EMBL" id="BALG01000046">
    <property type="protein sequence ID" value="GAC41704.1"/>
    <property type="molecule type" value="Genomic_DNA"/>
</dbReference>
<gene>
    <name evidence="1" type="ORF">PPOP_1055</name>
</gene>
<dbReference type="AlphaFoldDB" id="M9LZI5"/>